<sequence>MIMFIRPLQTFLLRTFTLLRLIPNDVILTKQLDRYPDISKRLDEYRELIENIEKQTHYFSSEQGVWSKHHALLHDEYLQYLLTLRNPSPHQMHHLRERPKCLTS</sequence>
<proteinExistence type="predicted"/>
<keyword evidence="1" id="KW-0614">Plasmid</keyword>
<accession>E5G5H2</accession>
<dbReference type="AlphaFoldDB" id="E5G5H2"/>
<geneLocation type="plasmid" evidence="1">
    <name>pVH1</name>
</geneLocation>
<name>E5G5H2_VIBHA</name>
<evidence type="ECO:0000313" key="1">
    <source>
        <dbReference type="EMBL" id="ADQ53899.1"/>
    </source>
</evidence>
<dbReference type="EMBL" id="HM752250">
    <property type="protein sequence ID" value="ADQ53899.1"/>
    <property type="molecule type" value="Genomic_DNA"/>
</dbReference>
<protein>
    <submittedName>
        <fullName evidence="1">Uncharacterized protein</fullName>
    </submittedName>
</protein>
<organism evidence="1">
    <name type="scientific">Vibrio harveyi</name>
    <name type="common">Beneckea harveyi</name>
    <dbReference type="NCBI Taxonomy" id="669"/>
    <lineage>
        <taxon>Bacteria</taxon>
        <taxon>Pseudomonadati</taxon>
        <taxon>Pseudomonadota</taxon>
        <taxon>Gammaproteobacteria</taxon>
        <taxon>Vibrionales</taxon>
        <taxon>Vibrionaceae</taxon>
        <taxon>Vibrio</taxon>
    </lineage>
</organism>
<reference evidence="1" key="1">
    <citation type="submission" date="2010-07" db="EMBL/GenBank/DDBJ databases">
        <title>Gene structure and function analysis of the virulence-related plasmid pVH1 from Vibrio harveyi VIB645.</title>
        <authorList>
            <person name="Hou X."/>
            <person name="Sun J."/>
            <person name="Sun B."/>
            <person name="Liu J."/>
            <person name="Zhang X."/>
        </authorList>
    </citation>
    <scope>NUCLEOTIDE SEQUENCE</scope>
    <source>
        <strain evidence="1">VIB645</strain>
        <plasmid evidence="1">pVH1</plasmid>
    </source>
</reference>